<evidence type="ECO:0000313" key="1">
    <source>
        <dbReference type="EMBL" id="TYH44757.1"/>
    </source>
</evidence>
<evidence type="ECO:0000313" key="2">
    <source>
        <dbReference type="Proteomes" id="UP000322667"/>
    </source>
</evidence>
<name>A0A5D2IQA9_GOSTO</name>
<accession>A0A5D2IQA9</accession>
<reference evidence="1 2" key="1">
    <citation type="submission" date="2019-07" db="EMBL/GenBank/DDBJ databases">
        <title>WGS assembly of Gossypium tomentosum.</title>
        <authorList>
            <person name="Chen Z.J."/>
            <person name="Sreedasyam A."/>
            <person name="Ando A."/>
            <person name="Song Q."/>
            <person name="De L."/>
            <person name="Hulse-Kemp A."/>
            <person name="Ding M."/>
            <person name="Ye W."/>
            <person name="Kirkbride R."/>
            <person name="Jenkins J."/>
            <person name="Plott C."/>
            <person name="Lovell J."/>
            <person name="Lin Y.-M."/>
            <person name="Vaughn R."/>
            <person name="Liu B."/>
            <person name="Li W."/>
            <person name="Simpson S."/>
            <person name="Scheffler B."/>
            <person name="Saski C."/>
            <person name="Grover C."/>
            <person name="Hu G."/>
            <person name="Conover J."/>
            <person name="Carlson J."/>
            <person name="Shu S."/>
            <person name="Boston L."/>
            <person name="Williams M."/>
            <person name="Peterson D."/>
            <person name="Mcgee K."/>
            <person name="Jones D."/>
            <person name="Wendel J."/>
            <person name="Stelly D."/>
            <person name="Grimwood J."/>
            <person name="Schmutz J."/>
        </authorList>
    </citation>
    <scope>NUCLEOTIDE SEQUENCE [LARGE SCALE GENOMIC DNA]</scope>
    <source>
        <strain evidence="1">7179.01</strain>
    </source>
</reference>
<sequence length="78" mass="9289">MGFCKLNFFNLAMLSNFLDFREGSNPFFVWWSIFAAKQPINRGIRWQVGNGRDNEVFKDPLLNDDNKFFLLIHFLRRG</sequence>
<proteinExistence type="predicted"/>
<dbReference type="AlphaFoldDB" id="A0A5D2IQA9"/>
<keyword evidence="2" id="KW-1185">Reference proteome</keyword>
<gene>
    <name evidence="1" type="ORF">ES332_D11G217800v1</name>
</gene>
<dbReference type="EMBL" id="CM017633">
    <property type="protein sequence ID" value="TYH44757.1"/>
    <property type="molecule type" value="Genomic_DNA"/>
</dbReference>
<protein>
    <submittedName>
        <fullName evidence="1">Uncharacterized protein</fullName>
    </submittedName>
</protein>
<organism evidence="1 2">
    <name type="scientific">Gossypium tomentosum</name>
    <name type="common">Hawaiian cotton</name>
    <name type="synonym">Gossypium sandvicense</name>
    <dbReference type="NCBI Taxonomy" id="34277"/>
    <lineage>
        <taxon>Eukaryota</taxon>
        <taxon>Viridiplantae</taxon>
        <taxon>Streptophyta</taxon>
        <taxon>Embryophyta</taxon>
        <taxon>Tracheophyta</taxon>
        <taxon>Spermatophyta</taxon>
        <taxon>Magnoliopsida</taxon>
        <taxon>eudicotyledons</taxon>
        <taxon>Gunneridae</taxon>
        <taxon>Pentapetalae</taxon>
        <taxon>rosids</taxon>
        <taxon>malvids</taxon>
        <taxon>Malvales</taxon>
        <taxon>Malvaceae</taxon>
        <taxon>Malvoideae</taxon>
        <taxon>Gossypium</taxon>
    </lineage>
</organism>
<dbReference type="Proteomes" id="UP000322667">
    <property type="component" value="Chromosome D11"/>
</dbReference>